<evidence type="ECO:0000256" key="8">
    <source>
        <dbReference type="ARBA" id="ARBA00022723"/>
    </source>
</evidence>
<keyword evidence="9" id="KW-0378">Hydrolase</keyword>
<keyword evidence="14" id="KW-0539">Nucleus</keyword>
<reference evidence="17" key="1">
    <citation type="submission" date="2018-06" db="EMBL/GenBank/DDBJ databases">
        <authorList>
            <person name="Guldener U."/>
        </authorList>
    </citation>
    <scope>NUCLEOTIDE SEQUENCE [LARGE SCALE GENOMIC DNA]</scope>
    <source>
        <strain evidence="17">UTAD17</strain>
    </source>
</reference>
<proteinExistence type="inferred from homology"/>
<organism evidence="16 17">
    <name type="scientific">Saccharomycodes ludwigii</name>
    <dbReference type="NCBI Taxonomy" id="36035"/>
    <lineage>
        <taxon>Eukaryota</taxon>
        <taxon>Fungi</taxon>
        <taxon>Dikarya</taxon>
        <taxon>Ascomycota</taxon>
        <taxon>Saccharomycotina</taxon>
        <taxon>Saccharomycetes</taxon>
        <taxon>Saccharomycodales</taxon>
        <taxon>Saccharomycodaceae</taxon>
        <taxon>Saccharomycodes</taxon>
    </lineage>
</organism>
<evidence type="ECO:0000256" key="12">
    <source>
        <dbReference type="ARBA" id="ARBA00023015"/>
    </source>
</evidence>
<evidence type="ECO:0000256" key="1">
    <source>
        <dbReference type="ARBA" id="ARBA00001663"/>
    </source>
</evidence>
<dbReference type="GO" id="GO:0046872">
    <property type="term" value="F:metal ion binding"/>
    <property type="evidence" value="ECO:0007669"/>
    <property type="project" value="UniProtKB-KW"/>
</dbReference>
<protein>
    <recommendedName>
        <fullName evidence="5">poly(A)-specific ribonuclease</fullName>
        <ecNumber evidence="5">3.1.13.4</ecNumber>
    </recommendedName>
</protein>
<evidence type="ECO:0000256" key="10">
    <source>
        <dbReference type="ARBA" id="ARBA00022839"/>
    </source>
</evidence>
<evidence type="ECO:0000256" key="9">
    <source>
        <dbReference type="ARBA" id="ARBA00022801"/>
    </source>
</evidence>
<feature type="region of interest" description="Disordered" evidence="15">
    <location>
        <begin position="1"/>
        <end position="56"/>
    </location>
</feature>
<evidence type="ECO:0000256" key="6">
    <source>
        <dbReference type="ARBA" id="ARBA00022490"/>
    </source>
</evidence>
<evidence type="ECO:0000256" key="2">
    <source>
        <dbReference type="ARBA" id="ARBA00004123"/>
    </source>
</evidence>
<keyword evidence="7" id="KW-0540">Nuclease</keyword>
<dbReference type="AlphaFoldDB" id="A0A376B8S2"/>
<comment type="similarity">
    <text evidence="4">Belongs to the CAF1 family.</text>
</comment>
<accession>A0A376B8S2</accession>
<evidence type="ECO:0000256" key="14">
    <source>
        <dbReference type="ARBA" id="ARBA00023242"/>
    </source>
</evidence>
<keyword evidence="13" id="KW-0804">Transcription</keyword>
<comment type="catalytic activity">
    <reaction evidence="1">
        <text>Exonucleolytic cleavage of poly(A) to 5'-AMP.</text>
        <dbReference type="EC" id="3.1.13.4"/>
    </reaction>
</comment>
<gene>
    <name evidence="16" type="ORF">SCODWIG_02826</name>
</gene>
<evidence type="ECO:0000256" key="11">
    <source>
        <dbReference type="ARBA" id="ARBA00022884"/>
    </source>
</evidence>
<evidence type="ECO:0000256" key="5">
    <source>
        <dbReference type="ARBA" id="ARBA00012161"/>
    </source>
</evidence>
<evidence type="ECO:0000256" key="3">
    <source>
        <dbReference type="ARBA" id="ARBA00004496"/>
    </source>
</evidence>
<dbReference type="GO" id="GO:0003723">
    <property type="term" value="F:RNA binding"/>
    <property type="evidence" value="ECO:0007669"/>
    <property type="project" value="UniProtKB-KW"/>
</dbReference>
<dbReference type="EC" id="3.1.13.4" evidence="5"/>
<feature type="compositionally biased region" description="Low complexity" evidence="15">
    <location>
        <begin position="1"/>
        <end position="26"/>
    </location>
</feature>
<evidence type="ECO:0000256" key="15">
    <source>
        <dbReference type="SAM" id="MobiDB-lite"/>
    </source>
</evidence>
<dbReference type="InterPro" id="IPR012337">
    <property type="entry name" value="RNaseH-like_sf"/>
</dbReference>
<evidence type="ECO:0000313" key="17">
    <source>
        <dbReference type="Proteomes" id="UP000262825"/>
    </source>
</evidence>
<evidence type="ECO:0000256" key="7">
    <source>
        <dbReference type="ARBA" id="ARBA00022722"/>
    </source>
</evidence>
<keyword evidence="10" id="KW-0269">Exonuclease</keyword>
<dbReference type="InterPro" id="IPR039637">
    <property type="entry name" value="CNOT7/CNOT8/Pop2"/>
</dbReference>
<dbReference type="PANTHER" id="PTHR10797">
    <property type="entry name" value="CCR4-NOT TRANSCRIPTION COMPLEX SUBUNIT"/>
    <property type="match status" value="1"/>
</dbReference>
<dbReference type="Gene3D" id="3.30.420.10">
    <property type="entry name" value="Ribonuclease H-like superfamily/Ribonuclease H"/>
    <property type="match status" value="1"/>
</dbReference>
<dbReference type="GO" id="GO:0030014">
    <property type="term" value="C:CCR4-NOT complex"/>
    <property type="evidence" value="ECO:0007669"/>
    <property type="project" value="InterPro"/>
</dbReference>
<evidence type="ECO:0000256" key="13">
    <source>
        <dbReference type="ARBA" id="ARBA00023163"/>
    </source>
</evidence>
<dbReference type="GO" id="GO:0005737">
    <property type="term" value="C:cytoplasm"/>
    <property type="evidence" value="ECO:0007669"/>
    <property type="project" value="UniProtKB-SubCell"/>
</dbReference>
<dbReference type="Proteomes" id="UP000262825">
    <property type="component" value="Unassembled WGS sequence"/>
</dbReference>
<keyword evidence="12" id="KW-0805">Transcription regulation</keyword>
<keyword evidence="17" id="KW-1185">Reference proteome</keyword>
<feature type="region of interest" description="Disordered" evidence="15">
    <location>
        <begin position="86"/>
        <end position="162"/>
    </location>
</feature>
<dbReference type="InterPro" id="IPR006941">
    <property type="entry name" value="RNase_CAF1"/>
</dbReference>
<name>A0A376B8S2_9ASCO</name>
<dbReference type="GO" id="GO:0004535">
    <property type="term" value="F:poly(A)-specific ribonuclease activity"/>
    <property type="evidence" value="ECO:0007669"/>
    <property type="project" value="UniProtKB-EC"/>
</dbReference>
<sequence>MNGPSQQQIHQLQAQHQNQPAQQQPLFMQRSVPFPGNGNGPSSVPQSMFSPSIDNNITLRNDNEMLYPKLQKQQQKQLQQMLANNNSTYNSTNYNTNNNLSYNNNGNTTTGNSNSINSGATSNHNNNTNNNGNINSHGNNVGLNNLNNNNNTNNNHTNINFNDLLNANNQHSLHNVNTRAHHNSQNNDGLHINLNSMPIPQQQQGVALPPPPGAMLRPEQQQHFPNSQQQHPGTPLSTAGNIMNFVTANDISLLPPVNHLNVKQVWKHNLYEEFANIRKLVDTFNVISINIEFSGTLARPVGKFRSKSDYIYQLVRSNVDLLSVMQIGVSLSDEMGNKPDNVISTWQLNFKYDVDEEIVSPFVLDLVNDSIDFGELKKYGIEFQEFASLIMDSGLILNDNVLWISYSGAYHLAYLVHFLSGASMPNNKEAFLQLVSQYLPNFYDLEVINNRLKRVIFISNNNNVRRSIEILAEELGIPNFPHFQTTGGQSLLILMIYNSLCKLTACKFPNGEDFAIYKNQISGINDFFENNAGTAMAGSSAGVSIDGSNNINSVTGNLYA</sequence>
<feature type="compositionally biased region" description="Polar residues" evidence="15">
    <location>
        <begin position="40"/>
        <end position="56"/>
    </location>
</feature>
<evidence type="ECO:0000313" key="16">
    <source>
        <dbReference type="EMBL" id="SSD61065.1"/>
    </source>
</evidence>
<dbReference type="Pfam" id="PF04857">
    <property type="entry name" value="CAF1"/>
    <property type="match status" value="1"/>
</dbReference>
<dbReference type="InterPro" id="IPR036397">
    <property type="entry name" value="RNaseH_sf"/>
</dbReference>
<evidence type="ECO:0000256" key="4">
    <source>
        <dbReference type="ARBA" id="ARBA00008372"/>
    </source>
</evidence>
<dbReference type="GO" id="GO:0005634">
    <property type="term" value="C:nucleus"/>
    <property type="evidence" value="ECO:0007669"/>
    <property type="project" value="UniProtKB-SubCell"/>
</dbReference>
<keyword evidence="8" id="KW-0479">Metal-binding</keyword>
<dbReference type="EMBL" id="UFAJ01000555">
    <property type="protein sequence ID" value="SSD61065.1"/>
    <property type="molecule type" value="Genomic_DNA"/>
</dbReference>
<keyword evidence="11" id="KW-0694">RNA-binding</keyword>
<dbReference type="SUPFAM" id="SSF53098">
    <property type="entry name" value="Ribonuclease H-like"/>
    <property type="match status" value="1"/>
</dbReference>
<keyword evidence="6" id="KW-0963">Cytoplasm</keyword>
<dbReference type="VEuPathDB" id="FungiDB:SCODWIG_02826"/>
<comment type="subcellular location">
    <subcellularLocation>
        <location evidence="3">Cytoplasm</location>
    </subcellularLocation>
    <subcellularLocation>
        <location evidence="2">Nucleus</location>
    </subcellularLocation>
</comment>